<dbReference type="STRING" id="49390.A0A068UXS2"/>
<keyword evidence="3" id="KW-0808">Transferase</keyword>
<dbReference type="FunCoup" id="A0A068UXS2">
    <property type="interactions" value="35"/>
</dbReference>
<evidence type="ECO:0000256" key="6">
    <source>
        <dbReference type="ARBA" id="ARBA00030350"/>
    </source>
</evidence>
<evidence type="ECO:0000256" key="5">
    <source>
        <dbReference type="ARBA" id="ARBA00023277"/>
    </source>
</evidence>
<dbReference type="PANTHER" id="PTHR31288:SF8">
    <property type="entry name" value="O-FUCOSYLTRANSFERASE 10-RELATED"/>
    <property type="match status" value="1"/>
</dbReference>
<dbReference type="PIRSF" id="PIRSF009360">
    <property type="entry name" value="UCP009360"/>
    <property type="match status" value="1"/>
</dbReference>
<dbReference type="InterPro" id="IPR024709">
    <property type="entry name" value="FucosylTrfase_pln"/>
</dbReference>
<dbReference type="Gramene" id="CDP12443">
    <property type="protein sequence ID" value="CDP12443"/>
    <property type="gene ID" value="GSCOC_T00036010001"/>
</dbReference>
<evidence type="ECO:0000256" key="7">
    <source>
        <dbReference type="SAM" id="MobiDB-lite"/>
    </source>
</evidence>
<keyword evidence="5" id="KW-0119">Carbohydrate metabolism</keyword>
<gene>
    <name evidence="9" type="ORF">GSCOC_T00036010001</name>
</gene>
<dbReference type="Pfam" id="PF10250">
    <property type="entry name" value="O-FucT"/>
    <property type="match status" value="1"/>
</dbReference>
<dbReference type="InterPro" id="IPR019378">
    <property type="entry name" value="GDP-Fuc_O-FucTrfase"/>
</dbReference>
<dbReference type="EMBL" id="HG739149">
    <property type="protein sequence ID" value="CDP12443.1"/>
    <property type="molecule type" value="Genomic_DNA"/>
</dbReference>
<accession>A0A068UXS2</accession>
<keyword evidence="8" id="KW-0812">Transmembrane</keyword>
<dbReference type="OrthoDB" id="1892656at2759"/>
<dbReference type="Proteomes" id="UP000295252">
    <property type="component" value="Chromosome II"/>
</dbReference>
<dbReference type="PANTHER" id="PTHR31288">
    <property type="entry name" value="O-FUCOSYLTRANSFERASE FAMILY PROTEIN"/>
    <property type="match status" value="1"/>
</dbReference>
<evidence type="ECO:0000256" key="1">
    <source>
        <dbReference type="ARBA" id="ARBA00007737"/>
    </source>
</evidence>
<keyword evidence="8" id="KW-1133">Transmembrane helix</keyword>
<feature type="compositionally biased region" description="Basic residues" evidence="7">
    <location>
        <begin position="33"/>
        <end position="46"/>
    </location>
</feature>
<protein>
    <recommendedName>
        <fullName evidence="6">O-fucosyltransferase family protein</fullName>
    </recommendedName>
</protein>
<feature type="compositionally biased region" description="Low complexity" evidence="7">
    <location>
        <begin position="1"/>
        <end position="29"/>
    </location>
</feature>
<proteinExistence type="inferred from homology"/>
<keyword evidence="10" id="KW-1185">Reference proteome</keyword>
<keyword evidence="8" id="KW-0472">Membrane</keyword>
<sequence>MASDANNASTTNANPSTSSPHPTPTTTSSGCHGHQHCRHKAAHFHRRRGKSATVSLAGVFRRRSLLLRCLLVLPLTLYFSGVITFTVGPLLAILRPAPPPGSVYRSHEVFEKLWPDIHSDNSSSIGLSSIWRYRRKLKEQKSCPNGTARQGTESLTLDRYLIIEANGGLNQQRSSICSAVALAGLLGATLVIPRLEFHSVWQDSSEFADIYDEEHFIFTLKDFVTVVRELPEEIMKTYDFNISSIPNIRVQAWAPASYYLGEVYPVLLNQRVVRISPFANRLSMNVPPHIQFLRCLTNYKALRFSSAISNLAQKLVNRVTEKSSSYGGKYVSIHLRFEEDMVAFSCCLYDGGRSEKFDMDAIREKGWGKKFKSSGHVISPGLNRINGRCPMTPLEVGMMLRGMGFANDTPIYLASGKIHQADRNLMPLLKMFPLLQTKNLLATEDELAEFQGYSSRLAALDYAVCLFSEVFVSTQGGNFPHFLMGHRRFLYNGHAKTIKPNKPKLALLLHNTSIRWDAFKNEMQSMLAEIDKKGTAVPIVKKSRRKASIYSNPLPECRCLLESKNISSAFMLKAAE</sequence>
<evidence type="ECO:0000256" key="2">
    <source>
        <dbReference type="ARBA" id="ARBA00022676"/>
    </source>
</evidence>
<dbReference type="PhylomeDB" id="A0A068UXS2"/>
<dbReference type="InParanoid" id="A0A068UXS2"/>
<dbReference type="OMA" id="HNYNMSN"/>
<evidence type="ECO:0000313" key="10">
    <source>
        <dbReference type="Proteomes" id="UP000295252"/>
    </source>
</evidence>
<evidence type="ECO:0000256" key="8">
    <source>
        <dbReference type="SAM" id="Phobius"/>
    </source>
</evidence>
<keyword evidence="2" id="KW-0328">Glycosyltransferase</keyword>
<feature type="transmembrane region" description="Helical" evidence="8">
    <location>
        <begin position="70"/>
        <end position="94"/>
    </location>
</feature>
<dbReference type="CDD" id="cd11299">
    <property type="entry name" value="O-FucT_plant"/>
    <property type="match status" value="1"/>
</dbReference>
<comment type="similarity">
    <text evidence="1">Belongs to the glycosyltransferase GT106 family.</text>
</comment>
<organism evidence="9 10">
    <name type="scientific">Coffea canephora</name>
    <name type="common">Robusta coffee</name>
    <dbReference type="NCBI Taxonomy" id="49390"/>
    <lineage>
        <taxon>Eukaryota</taxon>
        <taxon>Viridiplantae</taxon>
        <taxon>Streptophyta</taxon>
        <taxon>Embryophyta</taxon>
        <taxon>Tracheophyta</taxon>
        <taxon>Spermatophyta</taxon>
        <taxon>Magnoliopsida</taxon>
        <taxon>eudicotyledons</taxon>
        <taxon>Gunneridae</taxon>
        <taxon>Pentapetalae</taxon>
        <taxon>asterids</taxon>
        <taxon>lamiids</taxon>
        <taxon>Gentianales</taxon>
        <taxon>Rubiaceae</taxon>
        <taxon>Ixoroideae</taxon>
        <taxon>Gardenieae complex</taxon>
        <taxon>Bertiereae - Coffeeae clade</taxon>
        <taxon>Coffeeae</taxon>
        <taxon>Coffea</taxon>
    </lineage>
</organism>
<evidence type="ECO:0000256" key="4">
    <source>
        <dbReference type="ARBA" id="ARBA00023253"/>
    </source>
</evidence>
<evidence type="ECO:0000313" key="9">
    <source>
        <dbReference type="EMBL" id="CDP12443.1"/>
    </source>
</evidence>
<feature type="region of interest" description="Disordered" evidence="7">
    <location>
        <begin position="1"/>
        <end position="46"/>
    </location>
</feature>
<dbReference type="AlphaFoldDB" id="A0A068UXS2"/>
<dbReference type="GO" id="GO:0006004">
    <property type="term" value="P:fucose metabolic process"/>
    <property type="evidence" value="ECO:0007669"/>
    <property type="project" value="UniProtKB-KW"/>
</dbReference>
<reference evidence="10" key="1">
    <citation type="journal article" date="2014" name="Science">
        <title>The coffee genome provides insight into the convergent evolution of caffeine biosynthesis.</title>
        <authorList>
            <person name="Denoeud F."/>
            <person name="Carretero-Paulet L."/>
            <person name="Dereeper A."/>
            <person name="Droc G."/>
            <person name="Guyot R."/>
            <person name="Pietrella M."/>
            <person name="Zheng C."/>
            <person name="Alberti A."/>
            <person name="Anthony F."/>
            <person name="Aprea G."/>
            <person name="Aury J.M."/>
            <person name="Bento P."/>
            <person name="Bernard M."/>
            <person name="Bocs S."/>
            <person name="Campa C."/>
            <person name="Cenci A."/>
            <person name="Combes M.C."/>
            <person name="Crouzillat D."/>
            <person name="Da Silva C."/>
            <person name="Daddiego L."/>
            <person name="De Bellis F."/>
            <person name="Dussert S."/>
            <person name="Garsmeur O."/>
            <person name="Gayraud T."/>
            <person name="Guignon V."/>
            <person name="Jahn K."/>
            <person name="Jamilloux V."/>
            <person name="Joet T."/>
            <person name="Labadie K."/>
            <person name="Lan T."/>
            <person name="Leclercq J."/>
            <person name="Lepelley M."/>
            <person name="Leroy T."/>
            <person name="Li L.T."/>
            <person name="Librado P."/>
            <person name="Lopez L."/>
            <person name="Munoz A."/>
            <person name="Noel B."/>
            <person name="Pallavicini A."/>
            <person name="Perrotta G."/>
            <person name="Poncet V."/>
            <person name="Pot D."/>
            <person name="Priyono X."/>
            <person name="Rigoreau M."/>
            <person name="Rouard M."/>
            <person name="Rozas J."/>
            <person name="Tranchant-Dubreuil C."/>
            <person name="VanBuren R."/>
            <person name="Zhang Q."/>
            <person name="Andrade A.C."/>
            <person name="Argout X."/>
            <person name="Bertrand B."/>
            <person name="de Kochko A."/>
            <person name="Graziosi G."/>
            <person name="Henry R.J."/>
            <person name="Jayarama X."/>
            <person name="Ming R."/>
            <person name="Nagai C."/>
            <person name="Rounsley S."/>
            <person name="Sankoff D."/>
            <person name="Giuliano G."/>
            <person name="Albert V.A."/>
            <person name="Wincker P."/>
            <person name="Lashermes P."/>
        </authorList>
    </citation>
    <scope>NUCLEOTIDE SEQUENCE [LARGE SCALE GENOMIC DNA]</scope>
    <source>
        <strain evidence="10">cv. DH200-94</strain>
    </source>
</reference>
<keyword evidence="4" id="KW-0294">Fucose metabolism</keyword>
<name>A0A068UXS2_COFCA</name>
<dbReference type="GO" id="GO:0016757">
    <property type="term" value="F:glycosyltransferase activity"/>
    <property type="evidence" value="ECO:0007669"/>
    <property type="project" value="UniProtKB-KW"/>
</dbReference>
<evidence type="ECO:0000256" key="3">
    <source>
        <dbReference type="ARBA" id="ARBA00022679"/>
    </source>
</evidence>